<dbReference type="OrthoDB" id="9793561at2"/>
<evidence type="ECO:0000256" key="1">
    <source>
        <dbReference type="SAM" id="SignalP"/>
    </source>
</evidence>
<dbReference type="eggNOG" id="ENOG502Z9EH">
    <property type="taxonomic scope" value="Bacteria"/>
</dbReference>
<feature type="signal peptide" evidence="1">
    <location>
        <begin position="1"/>
        <end position="29"/>
    </location>
</feature>
<reference evidence="2 3" key="1">
    <citation type="submission" date="2007-10" db="EMBL/GenBank/DDBJ databases">
        <title>Complete sequence of Shewanella pealeana ATCC 700345.</title>
        <authorList>
            <consortium name="US DOE Joint Genome Institute"/>
            <person name="Copeland A."/>
            <person name="Lucas S."/>
            <person name="Lapidus A."/>
            <person name="Barry K."/>
            <person name="Glavina del Rio T."/>
            <person name="Dalin E."/>
            <person name="Tice H."/>
            <person name="Pitluck S."/>
            <person name="Chertkov O."/>
            <person name="Brettin T."/>
            <person name="Bruce D."/>
            <person name="Detter J.C."/>
            <person name="Han C."/>
            <person name="Schmutz J."/>
            <person name="Larimer F."/>
            <person name="Land M."/>
            <person name="Hauser L."/>
            <person name="Kyrpides N."/>
            <person name="Kim E."/>
            <person name="Zhao J.-S.Z."/>
            <person name="Manno D."/>
            <person name="Hawari J."/>
            <person name="Richardson P."/>
        </authorList>
    </citation>
    <scope>NUCLEOTIDE SEQUENCE [LARGE SCALE GENOMIC DNA]</scope>
    <source>
        <strain evidence="3">ATCC 700345 / ANG-SQ1</strain>
    </source>
</reference>
<protein>
    <recommendedName>
        <fullName evidence="4">MltA-interacting MipA family protein</fullName>
    </recommendedName>
</protein>
<evidence type="ECO:0000313" key="3">
    <source>
        <dbReference type="Proteomes" id="UP000002608"/>
    </source>
</evidence>
<evidence type="ECO:0008006" key="4">
    <source>
        <dbReference type="Google" id="ProtNLM"/>
    </source>
</evidence>
<evidence type="ECO:0000313" key="2">
    <source>
        <dbReference type="EMBL" id="ABV86260.1"/>
    </source>
</evidence>
<organism evidence="2 3">
    <name type="scientific">Shewanella pealeana (strain ATCC 700345 / ANG-SQ1)</name>
    <dbReference type="NCBI Taxonomy" id="398579"/>
    <lineage>
        <taxon>Bacteria</taxon>
        <taxon>Pseudomonadati</taxon>
        <taxon>Pseudomonadota</taxon>
        <taxon>Gammaproteobacteria</taxon>
        <taxon>Alteromonadales</taxon>
        <taxon>Shewanellaceae</taxon>
        <taxon>Shewanella</taxon>
    </lineage>
</organism>
<dbReference type="RefSeq" id="WP_012154194.1">
    <property type="nucleotide sequence ID" value="NC_009901.1"/>
</dbReference>
<keyword evidence="3" id="KW-1185">Reference proteome</keyword>
<proteinExistence type="predicted"/>
<sequence>MYKKLNKKRIAQIVGLSLSTALFAPLAQAEFSGEISATNDYRFRGVSQTAGDFAVQGSLDYSLENGLFFGAWASNVDKDSYDADVEIDIYAGYWGAFGADEEWEYDVTLTYYTYPGQDDSSQYLELNAGIYYGGFHLAQWYTNDYANADLSLNYTELNYSYEIFENWSIDAHVGYSYGEGVNDPDMGDWGEDYVDYSIGVSTELGGVGLSLAWLDTNLSDDNIIDSKEPWRNDGTVLATVSYAF</sequence>
<dbReference type="Proteomes" id="UP000002608">
    <property type="component" value="Chromosome"/>
</dbReference>
<gene>
    <name evidence="2" type="ordered locus">Spea_0933</name>
</gene>
<name>A8H123_SHEPA</name>
<dbReference type="Pfam" id="PF09694">
    <property type="entry name" value="Gcw_chp"/>
    <property type="match status" value="1"/>
</dbReference>
<keyword evidence="1" id="KW-0732">Signal</keyword>
<dbReference type="AlphaFoldDB" id="A8H123"/>
<dbReference type="InterPro" id="IPR010239">
    <property type="entry name" value="CHP02001"/>
</dbReference>
<feature type="chain" id="PRO_5002720118" description="MltA-interacting MipA family protein" evidence="1">
    <location>
        <begin position="30"/>
        <end position="244"/>
    </location>
</feature>
<dbReference type="NCBIfam" id="TIGR02001">
    <property type="entry name" value="gcw_chp"/>
    <property type="match status" value="1"/>
</dbReference>
<accession>A8H123</accession>
<dbReference type="STRING" id="398579.Spea_0933"/>
<dbReference type="KEGG" id="spl:Spea_0933"/>
<dbReference type="EMBL" id="CP000851">
    <property type="protein sequence ID" value="ABV86260.1"/>
    <property type="molecule type" value="Genomic_DNA"/>
</dbReference>
<dbReference type="HOGENOM" id="CLU_074587_3_0_6"/>